<dbReference type="Pfam" id="PF13332">
    <property type="entry name" value="Fil_haemagg_2"/>
    <property type="match status" value="2"/>
</dbReference>
<feature type="region of interest" description="Disordered" evidence="1">
    <location>
        <begin position="183"/>
        <end position="203"/>
    </location>
</feature>
<evidence type="ECO:0000313" key="2">
    <source>
        <dbReference type="EMBL" id="RML57959.1"/>
    </source>
</evidence>
<feature type="non-terminal residue" evidence="2">
    <location>
        <position position="333"/>
    </location>
</feature>
<dbReference type="Proteomes" id="UP000277952">
    <property type="component" value="Unassembled WGS sequence"/>
</dbReference>
<dbReference type="InterPro" id="IPR025157">
    <property type="entry name" value="Hemagglutinin_rpt"/>
</dbReference>
<feature type="compositionally biased region" description="Basic and acidic residues" evidence="1">
    <location>
        <begin position="186"/>
        <end position="203"/>
    </location>
</feature>
<organism evidence="2 3">
    <name type="scientific">Pseudomonas amygdali pv. morsprunorum</name>
    <dbReference type="NCBI Taxonomy" id="129138"/>
    <lineage>
        <taxon>Bacteria</taxon>
        <taxon>Pseudomonadati</taxon>
        <taxon>Pseudomonadota</taxon>
        <taxon>Gammaproteobacteria</taxon>
        <taxon>Pseudomonadales</taxon>
        <taxon>Pseudomonadaceae</taxon>
        <taxon>Pseudomonas</taxon>
        <taxon>Pseudomonas amygdali</taxon>
    </lineage>
</organism>
<evidence type="ECO:0000313" key="3">
    <source>
        <dbReference type="Proteomes" id="UP000277952"/>
    </source>
</evidence>
<protein>
    <submittedName>
        <fullName evidence="2">Filamentous hemagglutinin, intein-containing</fullName>
    </submittedName>
</protein>
<dbReference type="InterPro" id="IPR008619">
    <property type="entry name" value="Filamentous_hemagglutn_rpt"/>
</dbReference>
<proteinExistence type="predicted"/>
<dbReference type="GO" id="GO:0003824">
    <property type="term" value="F:catalytic activity"/>
    <property type="evidence" value="ECO:0007669"/>
    <property type="project" value="UniProtKB-ARBA"/>
</dbReference>
<sequence length="333" mass="34547">MSAAAGNDLVNSGLIEAGNRLDLLAGNDLINKAGGIIAGRDVTLTAIRGDVINERTVTSHQSAADDATWRKDFADSAARIEAANDMSLQAGRDVKNTGGVLQAGRDLSFAAGRDVAIDSAQTEDGQTRGANSSNSSITQLGSTVSAGRDLTAQAGRDINVIASSIDAKRDIAMAATENLTLSSAADEQHSYGKSKKVTEQEDHVSQVSADLKAGGSVALQAGQNLAVISSRITAGKEAYLVAGENLDILAAQDSDYSLYDKKKKGSFGAKKTKRDEITDVKNIGSEITTGGDLLLSSGGDQKYQVAKLESGNDLTIESGGAVTFEGVKDLHQE</sequence>
<accession>A0A3M2X2F0</accession>
<feature type="region of interest" description="Disordered" evidence="1">
    <location>
        <begin position="120"/>
        <end position="139"/>
    </location>
</feature>
<gene>
    <name evidence="2" type="ORF">ALQ94_04941</name>
</gene>
<dbReference type="Pfam" id="PF05594">
    <property type="entry name" value="Fil_haemagg"/>
    <property type="match status" value="2"/>
</dbReference>
<dbReference type="AlphaFoldDB" id="A0A3M2X2F0"/>
<name>A0A3M2X2F0_PSEA0</name>
<comment type="caution">
    <text evidence="2">The sequence shown here is derived from an EMBL/GenBank/DDBJ whole genome shotgun (WGS) entry which is preliminary data.</text>
</comment>
<evidence type="ECO:0000256" key="1">
    <source>
        <dbReference type="SAM" id="MobiDB-lite"/>
    </source>
</evidence>
<reference evidence="2 3" key="1">
    <citation type="submission" date="2018-08" db="EMBL/GenBank/DDBJ databases">
        <title>Recombination of ecologically and evolutionarily significant loci maintains genetic cohesion in the Pseudomonas syringae species complex.</title>
        <authorList>
            <person name="Dillon M."/>
            <person name="Thakur S."/>
            <person name="Almeida R.N.D."/>
            <person name="Weir B.S."/>
            <person name="Guttman D.S."/>
        </authorList>
    </citation>
    <scope>NUCLEOTIDE SEQUENCE [LARGE SCALE GENOMIC DNA]</scope>
    <source>
        <strain evidence="2 3">19322</strain>
    </source>
</reference>
<dbReference type="EMBL" id="RBNS01000021">
    <property type="protein sequence ID" value="RML57959.1"/>
    <property type="molecule type" value="Genomic_DNA"/>
</dbReference>